<dbReference type="Pfam" id="PF07729">
    <property type="entry name" value="FCD"/>
    <property type="match status" value="1"/>
</dbReference>
<dbReference type="SUPFAM" id="SSF46785">
    <property type="entry name" value="Winged helix' DNA-binding domain"/>
    <property type="match status" value="1"/>
</dbReference>
<dbReference type="GO" id="GO:0003700">
    <property type="term" value="F:DNA-binding transcription factor activity"/>
    <property type="evidence" value="ECO:0007669"/>
    <property type="project" value="InterPro"/>
</dbReference>
<dbReference type="InterPro" id="IPR036388">
    <property type="entry name" value="WH-like_DNA-bd_sf"/>
</dbReference>
<dbReference type="SUPFAM" id="SSF48008">
    <property type="entry name" value="GntR ligand-binding domain-like"/>
    <property type="match status" value="1"/>
</dbReference>
<evidence type="ECO:0000256" key="1">
    <source>
        <dbReference type="ARBA" id="ARBA00023015"/>
    </source>
</evidence>
<accession>A0A3Q9GN84</accession>
<dbReference type="InterPro" id="IPR011711">
    <property type="entry name" value="GntR_C"/>
</dbReference>
<evidence type="ECO:0000259" key="4">
    <source>
        <dbReference type="PROSITE" id="PS50949"/>
    </source>
</evidence>
<evidence type="ECO:0000256" key="2">
    <source>
        <dbReference type="ARBA" id="ARBA00023125"/>
    </source>
</evidence>
<protein>
    <submittedName>
        <fullName evidence="5">FadR family transcriptional regulator</fullName>
    </submittedName>
</protein>
<gene>
    <name evidence="5" type="ORF">EBQ10_09825</name>
</gene>
<dbReference type="EMBL" id="CP033905">
    <property type="protein sequence ID" value="AZR07551.1"/>
    <property type="molecule type" value="Genomic_DNA"/>
</dbReference>
<dbReference type="InterPro" id="IPR008920">
    <property type="entry name" value="TF_FadR/GntR_C"/>
</dbReference>
<evidence type="ECO:0000256" key="3">
    <source>
        <dbReference type="ARBA" id="ARBA00023163"/>
    </source>
</evidence>
<sequence length="258" mass="28319">MLSDKSAQVLLQKYSTATFPGHLHEPIAAVNRSSATIDAIKAYILNHDLKPGDALPTEATLCETLQVSRSSVREALRKLEALDIVQVYQGRGSFVGDMSLEPMVETLVLRFALDKSAGTESLRQVVSMRRFIDLGVAQAVTGAMAGTSNPELHQLVDRMVAQASAGKRYMDDDIAFHTGIMAYLNNELLTQLNAAMWLVHQTVVPKLQEGRSEQVEQLLETAHAHQRMLETAEAGDTHAYRQAVVDHYAPLAAILDLD</sequence>
<dbReference type="InterPro" id="IPR000524">
    <property type="entry name" value="Tscrpt_reg_HTH_GntR"/>
</dbReference>
<dbReference type="PANTHER" id="PTHR43537">
    <property type="entry name" value="TRANSCRIPTIONAL REGULATOR, GNTR FAMILY"/>
    <property type="match status" value="1"/>
</dbReference>
<dbReference type="PRINTS" id="PR00035">
    <property type="entry name" value="HTHGNTR"/>
</dbReference>
<evidence type="ECO:0000313" key="5">
    <source>
        <dbReference type="EMBL" id="AZR07551.1"/>
    </source>
</evidence>
<dbReference type="PANTHER" id="PTHR43537:SF5">
    <property type="entry name" value="UXU OPERON TRANSCRIPTIONAL REGULATOR"/>
    <property type="match status" value="1"/>
</dbReference>
<dbReference type="Proteomes" id="UP000275951">
    <property type="component" value="Chromosome"/>
</dbReference>
<dbReference type="SMART" id="SM00895">
    <property type="entry name" value="FCD"/>
    <property type="match status" value="1"/>
</dbReference>
<keyword evidence="1" id="KW-0805">Transcription regulation</keyword>
<dbReference type="Gene3D" id="1.10.10.10">
    <property type="entry name" value="Winged helix-like DNA-binding domain superfamily/Winged helix DNA-binding domain"/>
    <property type="match status" value="1"/>
</dbReference>
<dbReference type="InterPro" id="IPR036390">
    <property type="entry name" value="WH_DNA-bd_sf"/>
</dbReference>
<dbReference type="PROSITE" id="PS50949">
    <property type="entry name" value="HTH_GNTR"/>
    <property type="match status" value="1"/>
</dbReference>
<evidence type="ECO:0000313" key="6">
    <source>
        <dbReference type="Proteomes" id="UP000275951"/>
    </source>
</evidence>
<proteinExistence type="predicted"/>
<organism evidence="5 6">
    <name type="scientific">Trueperella pyogenes</name>
    <dbReference type="NCBI Taxonomy" id="1661"/>
    <lineage>
        <taxon>Bacteria</taxon>
        <taxon>Bacillati</taxon>
        <taxon>Actinomycetota</taxon>
        <taxon>Actinomycetes</taxon>
        <taxon>Actinomycetales</taxon>
        <taxon>Actinomycetaceae</taxon>
        <taxon>Trueperella</taxon>
    </lineage>
</organism>
<dbReference type="RefSeq" id="WP_126920387.1">
    <property type="nucleotide sequence ID" value="NZ_CP033905.1"/>
</dbReference>
<dbReference type="SMART" id="SM00345">
    <property type="entry name" value="HTH_GNTR"/>
    <property type="match status" value="1"/>
</dbReference>
<dbReference type="Pfam" id="PF00392">
    <property type="entry name" value="GntR"/>
    <property type="match status" value="1"/>
</dbReference>
<feature type="domain" description="HTH gntR-type" evidence="4">
    <location>
        <begin position="30"/>
        <end position="98"/>
    </location>
</feature>
<reference evidence="5 6" key="1">
    <citation type="submission" date="2018-11" db="EMBL/GenBank/DDBJ databases">
        <title>Multidrug-resistant genes are associated with an 42-kb island TGI1 carrying a complex class 1 integron in a Trueperella pyogenes.</title>
        <authorList>
            <person name="Dong W."/>
        </authorList>
    </citation>
    <scope>NUCLEOTIDE SEQUENCE [LARGE SCALE GENOMIC DNA]</scope>
    <source>
        <strain evidence="5 6">TP4</strain>
    </source>
</reference>
<keyword evidence="3" id="KW-0804">Transcription</keyword>
<name>A0A3Q9GN84_9ACTO</name>
<keyword evidence="2" id="KW-0238">DNA-binding</keyword>
<dbReference type="GO" id="GO:0003677">
    <property type="term" value="F:DNA binding"/>
    <property type="evidence" value="ECO:0007669"/>
    <property type="project" value="UniProtKB-KW"/>
</dbReference>
<dbReference type="Gene3D" id="1.20.120.530">
    <property type="entry name" value="GntR ligand-binding domain-like"/>
    <property type="match status" value="1"/>
</dbReference>
<dbReference type="AlphaFoldDB" id="A0A3Q9GN84"/>
<dbReference type="CDD" id="cd07377">
    <property type="entry name" value="WHTH_GntR"/>
    <property type="match status" value="1"/>
</dbReference>